<name>A0AAV3HXD4_ECOLX</name>
<dbReference type="EMBL" id="AOET01000126">
    <property type="protein sequence ID" value="ELW28267.1"/>
    <property type="molecule type" value="Genomic_DNA"/>
</dbReference>
<dbReference type="AlphaFoldDB" id="A0AAV3HXD4"/>
<comment type="caution">
    <text evidence="1">The sequence shown here is derived from an EMBL/GenBank/DDBJ whole genome shotgun (WGS) entry which is preliminary data.</text>
</comment>
<sequence length="33" mass="3856">MIKVRQVSPLSPSPYLLQRNTNHIVWLGSFLLF</sequence>
<dbReference type="Proteomes" id="UP000011584">
    <property type="component" value="Unassembled WGS sequence"/>
</dbReference>
<reference evidence="1 2" key="1">
    <citation type="submission" date="2012-11" db="EMBL/GenBank/DDBJ databases">
        <title>Genomic anatomy of Escherichia coli O157:H7 outbreaks.</title>
        <authorList>
            <person name="Tracy H.T."/>
            <person name="Eppinger M."/>
            <person name="Daugherty S."/>
            <person name="Agrawal S."/>
            <person name="Galens K."/>
            <person name="Tallon L."/>
            <person name="Shefchek K."/>
            <person name="Parankush S."/>
            <person name="Cebula T.A."/>
            <person name="Feng P."/>
            <person name="Soderlund R."/>
            <person name="Mammel M.K."/>
            <person name="DebRoy C."/>
            <person name="Dudley E.G."/>
            <person name="Tarr P.I."/>
            <person name="Fraser-Liggett C."/>
            <person name="Ravel J."/>
        </authorList>
    </citation>
    <scope>NUCLEOTIDE SEQUENCE [LARGE SCALE GENOMIC DNA]</scope>
    <source>
        <strain evidence="1 2">3.4880</strain>
    </source>
</reference>
<organism evidence="1 2">
    <name type="scientific">Escherichia coli 3.4880</name>
    <dbReference type="NCBI Taxonomy" id="1051347"/>
    <lineage>
        <taxon>Bacteria</taxon>
        <taxon>Pseudomonadati</taxon>
        <taxon>Pseudomonadota</taxon>
        <taxon>Gammaproteobacteria</taxon>
        <taxon>Enterobacterales</taxon>
        <taxon>Enterobacteriaceae</taxon>
        <taxon>Escherichia</taxon>
    </lineage>
</organism>
<protein>
    <submittedName>
        <fullName evidence="1">Uncharacterized protein</fullName>
    </submittedName>
</protein>
<accession>A0AAV3HXD4</accession>
<evidence type="ECO:0000313" key="1">
    <source>
        <dbReference type="EMBL" id="ELW28267.1"/>
    </source>
</evidence>
<gene>
    <name evidence="1" type="ORF">EC34880_5313</name>
</gene>
<evidence type="ECO:0000313" key="2">
    <source>
        <dbReference type="Proteomes" id="UP000011584"/>
    </source>
</evidence>
<feature type="non-terminal residue" evidence="1">
    <location>
        <position position="33"/>
    </location>
</feature>
<proteinExistence type="predicted"/>